<accession>A0A1W0XE17</accession>
<dbReference type="EMBL" id="MTYJ01000002">
    <property type="protein sequence ID" value="OQV25714.1"/>
    <property type="molecule type" value="Genomic_DNA"/>
</dbReference>
<feature type="transmembrane region" description="Helical" evidence="1">
    <location>
        <begin position="130"/>
        <end position="160"/>
    </location>
</feature>
<feature type="transmembrane region" description="Helical" evidence="1">
    <location>
        <begin position="89"/>
        <end position="110"/>
    </location>
</feature>
<feature type="transmembrane region" description="Helical" evidence="1">
    <location>
        <begin position="12"/>
        <end position="36"/>
    </location>
</feature>
<proteinExistence type="predicted"/>
<gene>
    <name evidence="2" type="ORF">BV898_00644</name>
</gene>
<protein>
    <recommendedName>
        <fullName evidence="4">Transmembrane protein</fullName>
    </recommendedName>
</protein>
<comment type="caution">
    <text evidence="2">The sequence shown here is derived from an EMBL/GenBank/DDBJ whole genome shotgun (WGS) entry which is preliminary data.</text>
</comment>
<keyword evidence="3" id="KW-1185">Reference proteome</keyword>
<keyword evidence="1" id="KW-0472">Membrane</keyword>
<evidence type="ECO:0000313" key="3">
    <source>
        <dbReference type="Proteomes" id="UP000192578"/>
    </source>
</evidence>
<keyword evidence="1" id="KW-0812">Transmembrane</keyword>
<keyword evidence="1" id="KW-1133">Transmembrane helix</keyword>
<dbReference type="AlphaFoldDB" id="A0A1W0XE17"/>
<organism evidence="2 3">
    <name type="scientific">Hypsibius exemplaris</name>
    <name type="common">Freshwater tardigrade</name>
    <dbReference type="NCBI Taxonomy" id="2072580"/>
    <lineage>
        <taxon>Eukaryota</taxon>
        <taxon>Metazoa</taxon>
        <taxon>Ecdysozoa</taxon>
        <taxon>Tardigrada</taxon>
        <taxon>Eutardigrada</taxon>
        <taxon>Parachela</taxon>
        <taxon>Hypsibioidea</taxon>
        <taxon>Hypsibiidae</taxon>
        <taxon>Hypsibius</taxon>
    </lineage>
</organism>
<evidence type="ECO:0000313" key="2">
    <source>
        <dbReference type="EMBL" id="OQV25714.1"/>
    </source>
</evidence>
<evidence type="ECO:0008006" key="4">
    <source>
        <dbReference type="Google" id="ProtNLM"/>
    </source>
</evidence>
<dbReference type="OrthoDB" id="10654588at2759"/>
<dbReference type="Proteomes" id="UP000192578">
    <property type="component" value="Unassembled WGS sequence"/>
</dbReference>
<evidence type="ECO:0000256" key="1">
    <source>
        <dbReference type="SAM" id="Phobius"/>
    </source>
</evidence>
<reference evidence="3" key="1">
    <citation type="submission" date="2017-01" db="EMBL/GenBank/DDBJ databases">
        <title>Comparative genomics of anhydrobiosis in the tardigrade Hypsibius dujardini.</title>
        <authorList>
            <person name="Yoshida Y."/>
            <person name="Koutsovoulos G."/>
            <person name="Laetsch D."/>
            <person name="Stevens L."/>
            <person name="Kumar S."/>
            <person name="Horikawa D."/>
            <person name="Ishino K."/>
            <person name="Komine S."/>
            <person name="Tomita M."/>
            <person name="Blaxter M."/>
            <person name="Arakawa K."/>
        </authorList>
    </citation>
    <scope>NUCLEOTIDE SEQUENCE [LARGE SCALE GENOMIC DNA]</scope>
    <source>
        <strain evidence="3">Z151</strain>
    </source>
</reference>
<name>A0A1W0XE17_HYPEX</name>
<sequence length="200" mass="22164">MFEVALRHPRIFLVLSGIQLYFGFICLFLVAFTLGYAAHDPLVVSIPWYKWLIRCIEVADIICSLLAGRFGRSAALIYRVNNGETHRHYLGQAITANCVGICISATIVLAKTFTFSGWSLIAKPSEALRTAWLTLFFLFLTVKLGLQTMSLAVCVTCTWIDATKTHLHHHHSHGFANLELGLTNVESAIVESRTLVKGAA</sequence>
<feature type="transmembrane region" description="Helical" evidence="1">
    <location>
        <begin position="48"/>
        <end position="68"/>
    </location>
</feature>